<feature type="domain" description="PIN" evidence="1">
    <location>
        <begin position="3"/>
        <end position="148"/>
    </location>
</feature>
<protein>
    <recommendedName>
        <fullName evidence="1">PIN domain-containing protein</fullName>
    </recommendedName>
</protein>
<dbReference type="AlphaFoldDB" id="A0A4R6M1R4"/>
<dbReference type="InterPro" id="IPR029060">
    <property type="entry name" value="PIN-like_dom_sf"/>
</dbReference>
<comment type="caution">
    <text evidence="2">The sequence shown here is derived from an EMBL/GenBank/DDBJ whole genome shotgun (WGS) entry which is preliminary data.</text>
</comment>
<dbReference type="Pfam" id="PF01850">
    <property type="entry name" value="PIN"/>
    <property type="match status" value="1"/>
</dbReference>
<dbReference type="SUPFAM" id="SSF88723">
    <property type="entry name" value="PIN domain-like"/>
    <property type="match status" value="1"/>
</dbReference>
<sequence>MQITVDTNILFDILLPDPDYKESSLNLILNYSSQNLIISQIVYAELAAHFNNPALLDSFLEDSNIQLKSIGKKGLQFAAAAWKEYNQNRDSQLECSKCGSKNTFYCSDCGSKITFRQYIMADFIIAGHAVENEALLLSRDRGFYRKYFKDLEIKSS</sequence>
<gene>
    <name evidence="2" type="ORF">DFR79_102255</name>
</gene>
<dbReference type="RefSeq" id="WP_133513953.1">
    <property type="nucleotide sequence ID" value="NZ_SNWX01000002.1"/>
</dbReference>
<evidence type="ECO:0000313" key="3">
    <source>
        <dbReference type="Proteomes" id="UP000295064"/>
    </source>
</evidence>
<organism evidence="2 3">
    <name type="scientific">Halanaerobium saccharolyticum</name>
    <dbReference type="NCBI Taxonomy" id="43595"/>
    <lineage>
        <taxon>Bacteria</taxon>
        <taxon>Bacillati</taxon>
        <taxon>Bacillota</taxon>
        <taxon>Clostridia</taxon>
        <taxon>Halanaerobiales</taxon>
        <taxon>Halanaerobiaceae</taxon>
        <taxon>Halanaerobium</taxon>
    </lineage>
</organism>
<reference evidence="2 3" key="1">
    <citation type="submission" date="2019-03" db="EMBL/GenBank/DDBJ databases">
        <title>Subsurface microbial communities from deep shales in Ohio and West Virginia, USA.</title>
        <authorList>
            <person name="Wrighton K."/>
        </authorList>
    </citation>
    <scope>NUCLEOTIDE SEQUENCE [LARGE SCALE GENOMIC DNA]</scope>
    <source>
        <strain evidence="2 3">MA284_T2</strain>
    </source>
</reference>
<dbReference type="EMBL" id="SNWX01000002">
    <property type="protein sequence ID" value="TDO94876.1"/>
    <property type="molecule type" value="Genomic_DNA"/>
</dbReference>
<dbReference type="Gene3D" id="3.40.50.1010">
    <property type="entry name" value="5'-nuclease"/>
    <property type="match status" value="1"/>
</dbReference>
<dbReference type="OrthoDB" id="9800524at2"/>
<accession>A0A4R6M1R4</accession>
<dbReference type="Proteomes" id="UP000295064">
    <property type="component" value="Unassembled WGS sequence"/>
</dbReference>
<dbReference type="InterPro" id="IPR002716">
    <property type="entry name" value="PIN_dom"/>
</dbReference>
<proteinExistence type="predicted"/>
<evidence type="ECO:0000259" key="1">
    <source>
        <dbReference type="Pfam" id="PF01850"/>
    </source>
</evidence>
<evidence type="ECO:0000313" key="2">
    <source>
        <dbReference type="EMBL" id="TDO94876.1"/>
    </source>
</evidence>
<name>A0A4R6M1R4_9FIRM</name>